<proteinExistence type="predicted"/>
<reference evidence="8 9" key="1">
    <citation type="submission" date="2017-12" db="EMBL/GenBank/DDBJ databases">
        <title>Sequencing the genomes of 1000 Actinobacteria strains.</title>
        <authorList>
            <person name="Klenk H.-P."/>
        </authorList>
    </citation>
    <scope>NUCLEOTIDE SEQUENCE [LARGE SCALE GENOMIC DNA]</scope>
    <source>
        <strain evidence="8 9">DSM 45165</strain>
    </source>
</reference>
<dbReference type="RefSeq" id="WP_101434169.1">
    <property type="nucleotide sequence ID" value="NZ_PJMY01000002.1"/>
</dbReference>
<sequence>MAAKKRPEGTRAPNGASSIYLGADGKWHGRVTMGVKDNGEPDRRHVERWDEGDVIEAVRELERQRDSGQVSEPGSRKWTVEAWLTHWVETIAAPSVRENTATGYRTAVYRHLIPGLGAHRLRRLEPEHLEKLYSKMTAAGLKPGTAHQVHRTAKTAFKVARDRGYMTKNPASLAKPPRVDEDEIVPFTPAEAKRIIAEAGKRRNGARFVMALALGLRRGEALGLKWTRLDLDAGLLRTPRQLQRYPWKHGCEDPHACGARLHKRTPCPPRCKRHKRSCPPVCPPDCVRHAASCPQRRDGGLREVDVKSKAGRRTVGIPGPLLEMLRRQKEAQDAEREFAGTLWHEGGWVFAQPTGHPIAPRADHDDWKELLAGAGVRDARLHDARHTAATMLLVLKVPLPVIMEIMGWGDAAVAKRYVHVPSEIVASVAGQVGEFLWSDDSEKQPEPPTAQPDAAAILAQLQRLLDATKDPDGHDGDEPPGLRAVG</sequence>
<dbReference type="CDD" id="cd01189">
    <property type="entry name" value="INT_ICEBs1_C_like"/>
    <property type="match status" value="1"/>
</dbReference>
<dbReference type="GO" id="GO:0015074">
    <property type="term" value="P:DNA integration"/>
    <property type="evidence" value="ECO:0007669"/>
    <property type="project" value="UniProtKB-KW"/>
</dbReference>
<dbReference type="PANTHER" id="PTHR30349">
    <property type="entry name" value="PHAGE INTEGRASE-RELATED"/>
    <property type="match status" value="1"/>
</dbReference>
<comment type="caution">
    <text evidence="8">The sequence shown here is derived from an EMBL/GenBank/DDBJ whole genome shotgun (WGS) entry which is preliminary data.</text>
</comment>
<keyword evidence="1" id="KW-0229">DNA integration</keyword>
<dbReference type="InterPro" id="IPR010998">
    <property type="entry name" value="Integrase_recombinase_N"/>
</dbReference>
<dbReference type="InterPro" id="IPR013762">
    <property type="entry name" value="Integrase-like_cat_sf"/>
</dbReference>
<keyword evidence="2 4" id="KW-0238">DNA-binding</keyword>
<feature type="domain" description="Core-binding (CB)" evidence="7">
    <location>
        <begin position="78"/>
        <end position="161"/>
    </location>
</feature>
<evidence type="ECO:0000313" key="8">
    <source>
        <dbReference type="EMBL" id="PKV99606.1"/>
    </source>
</evidence>
<dbReference type="Pfam" id="PF00589">
    <property type="entry name" value="Phage_integrase"/>
    <property type="match status" value="1"/>
</dbReference>
<evidence type="ECO:0000256" key="1">
    <source>
        <dbReference type="ARBA" id="ARBA00022908"/>
    </source>
</evidence>
<dbReference type="EMBL" id="PJMY01000002">
    <property type="protein sequence ID" value="PKV99606.1"/>
    <property type="molecule type" value="Genomic_DNA"/>
</dbReference>
<feature type="domain" description="Tyr recombinase" evidence="6">
    <location>
        <begin position="182"/>
        <end position="430"/>
    </location>
</feature>
<evidence type="ECO:0000313" key="9">
    <source>
        <dbReference type="Proteomes" id="UP000233750"/>
    </source>
</evidence>
<dbReference type="OrthoDB" id="9805859at2"/>
<dbReference type="InterPro" id="IPR011010">
    <property type="entry name" value="DNA_brk_join_enz"/>
</dbReference>
<organism evidence="8 9">
    <name type="scientific">Amycolatopsis echigonensis</name>
    <dbReference type="NCBI Taxonomy" id="2576905"/>
    <lineage>
        <taxon>Bacteria</taxon>
        <taxon>Bacillati</taxon>
        <taxon>Actinomycetota</taxon>
        <taxon>Actinomycetes</taxon>
        <taxon>Pseudonocardiales</taxon>
        <taxon>Pseudonocardiaceae</taxon>
        <taxon>Amycolatopsis</taxon>
    </lineage>
</organism>
<evidence type="ECO:0000256" key="4">
    <source>
        <dbReference type="PROSITE-ProRule" id="PRU01248"/>
    </source>
</evidence>
<dbReference type="SUPFAM" id="SSF56349">
    <property type="entry name" value="DNA breaking-rejoining enzymes"/>
    <property type="match status" value="1"/>
</dbReference>
<dbReference type="InterPro" id="IPR044068">
    <property type="entry name" value="CB"/>
</dbReference>
<dbReference type="Pfam" id="PF14659">
    <property type="entry name" value="Phage_int_SAM_3"/>
    <property type="match status" value="1"/>
</dbReference>
<protein>
    <submittedName>
        <fullName evidence="8">Integrase-like protein</fullName>
    </submittedName>
</protein>
<dbReference type="PANTHER" id="PTHR30349:SF91">
    <property type="entry name" value="INTA PROTEIN"/>
    <property type="match status" value="1"/>
</dbReference>
<evidence type="ECO:0000256" key="2">
    <source>
        <dbReference type="ARBA" id="ARBA00023125"/>
    </source>
</evidence>
<evidence type="ECO:0000259" key="7">
    <source>
        <dbReference type="PROSITE" id="PS51900"/>
    </source>
</evidence>
<accession>A0A2N3X0F4</accession>
<dbReference type="Gene3D" id="1.10.443.10">
    <property type="entry name" value="Intergrase catalytic core"/>
    <property type="match status" value="1"/>
</dbReference>
<feature type="region of interest" description="Disordered" evidence="5">
    <location>
        <begin position="466"/>
        <end position="486"/>
    </location>
</feature>
<dbReference type="PROSITE" id="PS51900">
    <property type="entry name" value="CB"/>
    <property type="match status" value="1"/>
</dbReference>
<evidence type="ECO:0000256" key="3">
    <source>
        <dbReference type="ARBA" id="ARBA00023172"/>
    </source>
</evidence>
<dbReference type="AlphaFoldDB" id="A0A2N3X0F4"/>
<dbReference type="Proteomes" id="UP000233750">
    <property type="component" value="Unassembled WGS sequence"/>
</dbReference>
<dbReference type="InterPro" id="IPR050090">
    <property type="entry name" value="Tyrosine_recombinase_XerCD"/>
</dbReference>
<feature type="compositionally biased region" description="Basic and acidic residues" evidence="5">
    <location>
        <begin position="466"/>
        <end position="477"/>
    </location>
</feature>
<keyword evidence="9" id="KW-1185">Reference proteome</keyword>
<evidence type="ECO:0000256" key="5">
    <source>
        <dbReference type="SAM" id="MobiDB-lite"/>
    </source>
</evidence>
<dbReference type="InterPro" id="IPR002104">
    <property type="entry name" value="Integrase_catalytic"/>
</dbReference>
<dbReference type="GO" id="GO:0006310">
    <property type="term" value="P:DNA recombination"/>
    <property type="evidence" value="ECO:0007669"/>
    <property type="project" value="UniProtKB-KW"/>
</dbReference>
<evidence type="ECO:0000259" key="6">
    <source>
        <dbReference type="PROSITE" id="PS51898"/>
    </source>
</evidence>
<name>A0A2N3X0F4_9PSEU</name>
<dbReference type="Gene3D" id="1.10.150.130">
    <property type="match status" value="1"/>
</dbReference>
<keyword evidence="3" id="KW-0233">DNA recombination</keyword>
<dbReference type="GO" id="GO:0003677">
    <property type="term" value="F:DNA binding"/>
    <property type="evidence" value="ECO:0007669"/>
    <property type="project" value="UniProtKB-UniRule"/>
</dbReference>
<dbReference type="InterPro" id="IPR004107">
    <property type="entry name" value="Integrase_SAM-like_N"/>
</dbReference>
<gene>
    <name evidence="8" type="ORF">ATK30_0586</name>
</gene>
<dbReference type="PROSITE" id="PS51898">
    <property type="entry name" value="TYR_RECOMBINASE"/>
    <property type="match status" value="1"/>
</dbReference>